<name>A0AC59HSK3_ENTFL</name>
<proteinExistence type="predicted"/>
<organism evidence="1 2">
    <name type="scientific">Enterococcus faecalis</name>
    <name type="common">Streptococcus faecalis</name>
    <dbReference type="NCBI Taxonomy" id="1351"/>
    <lineage>
        <taxon>Bacteria</taxon>
        <taxon>Bacillati</taxon>
        <taxon>Bacillota</taxon>
        <taxon>Bacilli</taxon>
        <taxon>Lactobacillales</taxon>
        <taxon>Enterococcaceae</taxon>
        <taxon>Enterococcus</taxon>
    </lineage>
</organism>
<dbReference type="Proteomes" id="UP001317613">
    <property type="component" value="Chromosome"/>
</dbReference>
<sequence length="148" mass="17662">MFNAYREYWNNITTMNASATRAQYWWPQLINYLVLGIYSAITGVYRYIEVTPNDGTIIKEWNTVTIIFFLLTALIWLANFTVRARRLHDRDHSNWWILFYLLPFIGTLVIFITLILPSKKSHKMASKSIRNLICWFRLADYLKSENRT</sequence>
<protein>
    <submittedName>
        <fullName evidence="1">Membrane protein</fullName>
    </submittedName>
</protein>
<gene>
    <name evidence="1" type="ORF">EfsSVR2332_27420</name>
</gene>
<evidence type="ECO:0000313" key="2">
    <source>
        <dbReference type="Proteomes" id="UP001317613"/>
    </source>
</evidence>
<reference evidence="1" key="1">
    <citation type="submission" date="2022-08" db="EMBL/GenBank/DDBJ databases">
        <title>Molecular epidemiological analysis of five strains of VanD-type vancomycin-resistant Enterococcus faecalis.</title>
        <authorList>
            <person name="Mimura K."/>
            <person name="Hashimoto Y."/>
            <person name="Tomita H."/>
        </authorList>
    </citation>
    <scope>NUCLEOTIDE SEQUENCE</scope>
    <source>
        <strain evidence="1">SVR2332</strain>
    </source>
</reference>
<dbReference type="EMBL" id="AP026729">
    <property type="protein sequence ID" value="BDQ62664.1"/>
    <property type="molecule type" value="Genomic_DNA"/>
</dbReference>
<evidence type="ECO:0000313" key="1">
    <source>
        <dbReference type="EMBL" id="BDQ62664.1"/>
    </source>
</evidence>
<accession>A0AC59HSK3</accession>